<sequence>MTSAVSEEPEVPPEGDPPEEADPERDEEPEPESVPVRVLGFSVGASDVGDAVVADGEGEALDGLGDGDGECEADAETEAEGDGFPLSPSPAPGWQPVRASNAAVTTDAADREARWRALARITEGASLRNVIVRTMGAHAVRAGDLMSKSPLWSDIWLELDIPVLCEGPGAGPFNVLDGTRVAVFGGECVAVCQCACALLAIR</sequence>
<evidence type="ECO:0000313" key="2">
    <source>
        <dbReference type="EMBL" id="SHM70543.1"/>
    </source>
</evidence>
<comment type="caution">
    <text evidence="2">The sequence shown here is derived from an EMBL/GenBank/DDBJ whole genome shotgun (WGS) entry which is preliminary data.</text>
</comment>
<accession>A0A9X8N258</accession>
<dbReference type="EMBL" id="FRBK01000013">
    <property type="protein sequence ID" value="SHM70543.1"/>
    <property type="molecule type" value="Genomic_DNA"/>
</dbReference>
<feature type="compositionally biased region" description="Acidic residues" evidence="1">
    <location>
        <begin position="58"/>
        <end position="81"/>
    </location>
</feature>
<dbReference type="Proteomes" id="UP000184388">
    <property type="component" value="Unassembled WGS sequence"/>
</dbReference>
<protein>
    <submittedName>
        <fullName evidence="2">Uncharacterized protein</fullName>
    </submittedName>
</protein>
<evidence type="ECO:0000313" key="3">
    <source>
        <dbReference type="Proteomes" id="UP000184388"/>
    </source>
</evidence>
<name>A0A9X8N258_9ACTN</name>
<feature type="region of interest" description="Disordered" evidence="1">
    <location>
        <begin position="58"/>
        <end position="96"/>
    </location>
</feature>
<proteinExistence type="predicted"/>
<feature type="compositionally biased region" description="Acidic residues" evidence="1">
    <location>
        <begin position="7"/>
        <end position="31"/>
    </location>
</feature>
<dbReference type="AlphaFoldDB" id="A0A9X8N258"/>
<organism evidence="2 3">
    <name type="scientific">Streptomyces yunnanensis</name>
    <dbReference type="NCBI Taxonomy" id="156453"/>
    <lineage>
        <taxon>Bacteria</taxon>
        <taxon>Bacillati</taxon>
        <taxon>Actinomycetota</taxon>
        <taxon>Actinomycetes</taxon>
        <taxon>Kitasatosporales</taxon>
        <taxon>Streptomycetaceae</taxon>
        <taxon>Streptomyces</taxon>
    </lineage>
</organism>
<feature type="region of interest" description="Disordered" evidence="1">
    <location>
        <begin position="1"/>
        <end position="37"/>
    </location>
</feature>
<gene>
    <name evidence="2" type="ORF">SAMN05216268_113130</name>
</gene>
<evidence type="ECO:0000256" key="1">
    <source>
        <dbReference type="SAM" id="MobiDB-lite"/>
    </source>
</evidence>
<reference evidence="3" key="1">
    <citation type="submission" date="2016-11" db="EMBL/GenBank/DDBJ databases">
        <authorList>
            <person name="Jaros S."/>
            <person name="Januszkiewicz K."/>
            <person name="Wedrychowicz H."/>
        </authorList>
    </citation>
    <scope>NUCLEOTIDE SEQUENCE [LARGE SCALE GENOMIC DNA]</scope>
    <source>
        <strain evidence="3">CGMCC 4.3555</strain>
    </source>
</reference>